<evidence type="ECO:0000313" key="2">
    <source>
        <dbReference type="Proteomes" id="UP001163603"/>
    </source>
</evidence>
<reference evidence="2" key="1">
    <citation type="journal article" date="2023" name="G3 (Bethesda)">
        <title>Genome assembly and association tests identify interacting loci associated with vigor, precocity, and sex in interspecific pistachio rootstocks.</title>
        <authorList>
            <person name="Palmer W."/>
            <person name="Jacygrad E."/>
            <person name="Sagayaradj S."/>
            <person name="Cavanaugh K."/>
            <person name="Han R."/>
            <person name="Bertier L."/>
            <person name="Beede B."/>
            <person name="Kafkas S."/>
            <person name="Golino D."/>
            <person name="Preece J."/>
            <person name="Michelmore R."/>
        </authorList>
    </citation>
    <scope>NUCLEOTIDE SEQUENCE [LARGE SCALE GENOMIC DNA]</scope>
</reference>
<sequence>MKVGEDGGDVAGGEVVVAVEAGEVVAAVEGVVVVAAVKGDGDGWEKVYESASWRAGH</sequence>
<comment type="caution">
    <text evidence="1">The sequence shown here is derived from an EMBL/GenBank/DDBJ whole genome shotgun (WGS) entry which is preliminary data.</text>
</comment>
<protein>
    <submittedName>
        <fullName evidence="1">Uncharacterized protein</fullName>
    </submittedName>
</protein>
<name>A0ACC0ZPC1_9ROSI</name>
<dbReference type="Proteomes" id="UP001163603">
    <property type="component" value="Chromosome 1"/>
</dbReference>
<keyword evidence="2" id="KW-1185">Reference proteome</keyword>
<dbReference type="EMBL" id="CM047736">
    <property type="protein sequence ID" value="KAJ0053882.1"/>
    <property type="molecule type" value="Genomic_DNA"/>
</dbReference>
<organism evidence="1 2">
    <name type="scientific">Pistacia integerrima</name>
    <dbReference type="NCBI Taxonomy" id="434235"/>
    <lineage>
        <taxon>Eukaryota</taxon>
        <taxon>Viridiplantae</taxon>
        <taxon>Streptophyta</taxon>
        <taxon>Embryophyta</taxon>
        <taxon>Tracheophyta</taxon>
        <taxon>Spermatophyta</taxon>
        <taxon>Magnoliopsida</taxon>
        <taxon>eudicotyledons</taxon>
        <taxon>Gunneridae</taxon>
        <taxon>Pentapetalae</taxon>
        <taxon>rosids</taxon>
        <taxon>malvids</taxon>
        <taxon>Sapindales</taxon>
        <taxon>Anacardiaceae</taxon>
        <taxon>Pistacia</taxon>
    </lineage>
</organism>
<evidence type="ECO:0000313" key="1">
    <source>
        <dbReference type="EMBL" id="KAJ0053882.1"/>
    </source>
</evidence>
<accession>A0ACC0ZPC1</accession>
<gene>
    <name evidence="1" type="ORF">Pint_01471</name>
</gene>
<proteinExistence type="predicted"/>